<reference evidence="1" key="1">
    <citation type="journal article" date="2019" name="MBio">
        <title>Virus Genomes from Deep Sea Sediments Expand the Ocean Megavirome and Support Independent Origins of Viral Gigantism.</title>
        <authorList>
            <person name="Backstrom D."/>
            <person name="Yutin N."/>
            <person name="Jorgensen S.L."/>
            <person name="Dharamshi J."/>
            <person name="Homa F."/>
            <person name="Zaremba-Niedwiedzka K."/>
            <person name="Spang A."/>
            <person name="Wolf Y.I."/>
            <person name="Koonin E.V."/>
            <person name="Ettema T.J."/>
        </authorList>
    </citation>
    <scope>NUCLEOTIDE SEQUENCE</scope>
</reference>
<gene>
    <name evidence="1" type="ORF">LCIVAC01_01070</name>
</gene>
<evidence type="ECO:0000313" key="1">
    <source>
        <dbReference type="EMBL" id="QBK85298.1"/>
    </source>
</evidence>
<sequence length="135" mass="16531">MDGAFFAFSTSKKLTNLFLRIKYIYKKMNKCIRKQIRERIEAWDLVGLQEIYMDLLNPENKYYVSLEDIYQKAFLCACKSNFFEAILWLFTIYENMDILRKVALRHMFFYGKSRIHKDNIVWYDENILKKLHWKT</sequence>
<organism evidence="1">
    <name type="scientific">Iridovirus LCIVAC01</name>
    <dbReference type="NCBI Taxonomy" id="2506607"/>
    <lineage>
        <taxon>Viruses</taxon>
        <taxon>Varidnaviria</taxon>
        <taxon>Bamfordvirae</taxon>
        <taxon>Nucleocytoviricota</taxon>
        <taxon>Megaviricetes</taxon>
        <taxon>Pimascovirales</taxon>
        <taxon>Pimascovirales incertae sedis</taxon>
        <taxon>Iridoviridae</taxon>
    </lineage>
</organism>
<protein>
    <submittedName>
        <fullName evidence="1">Uncharacterized protein</fullName>
    </submittedName>
</protein>
<dbReference type="EMBL" id="MK500314">
    <property type="protein sequence ID" value="QBK85298.1"/>
    <property type="molecule type" value="Genomic_DNA"/>
</dbReference>
<name>A0A481YQ40_9VIRU</name>
<accession>A0A481YQ40</accession>
<proteinExistence type="predicted"/>